<sequence>MLGNGMQKLENDLWMKCHKRESPTRIKDTSFKVRTIYISNSVMDLYVHTYSITADKLVESRCPVSDHPGPRLADVTSRDSRRAMVIDAYPRASYSEPQLRRR</sequence>
<dbReference type="AlphaFoldDB" id="A0A165PFN4"/>
<organism evidence="1 2">
    <name type="scientific">Neolentinus lepideus HHB14362 ss-1</name>
    <dbReference type="NCBI Taxonomy" id="1314782"/>
    <lineage>
        <taxon>Eukaryota</taxon>
        <taxon>Fungi</taxon>
        <taxon>Dikarya</taxon>
        <taxon>Basidiomycota</taxon>
        <taxon>Agaricomycotina</taxon>
        <taxon>Agaricomycetes</taxon>
        <taxon>Gloeophyllales</taxon>
        <taxon>Gloeophyllaceae</taxon>
        <taxon>Neolentinus</taxon>
    </lineage>
</organism>
<dbReference type="EMBL" id="KV425612">
    <property type="protein sequence ID" value="KZT20973.1"/>
    <property type="molecule type" value="Genomic_DNA"/>
</dbReference>
<name>A0A165PFN4_9AGAM</name>
<gene>
    <name evidence="1" type="ORF">NEOLEDRAFT_805650</name>
</gene>
<dbReference type="InParanoid" id="A0A165PFN4"/>
<keyword evidence="2" id="KW-1185">Reference proteome</keyword>
<accession>A0A165PFN4</accession>
<proteinExistence type="predicted"/>
<evidence type="ECO:0000313" key="1">
    <source>
        <dbReference type="EMBL" id="KZT20973.1"/>
    </source>
</evidence>
<reference evidence="1 2" key="1">
    <citation type="journal article" date="2016" name="Mol. Biol. Evol.">
        <title>Comparative Genomics of Early-Diverging Mushroom-Forming Fungi Provides Insights into the Origins of Lignocellulose Decay Capabilities.</title>
        <authorList>
            <person name="Nagy L.G."/>
            <person name="Riley R."/>
            <person name="Tritt A."/>
            <person name="Adam C."/>
            <person name="Daum C."/>
            <person name="Floudas D."/>
            <person name="Sun H."/>
            <person name="Yadav J.S."/>
            <person name="Pangilinan J."/>
            <person name="Larsson K.H."/>
            <person name="Matsuura K."/>
            <person name="Barry K."/>
            <person name="Labutti K."/>
            <person name="Kuo R."/>
            <person name="Ohm R.A."/>
            <person name="Bhattacharya S.S."/>
            <person name="Shirouzu T."/>
            <person name="Yoshinaga Y."/>
            <person name="Martin F.M."/>
            <person name="Grigoriev I.V."/>
            <person name="Hibbett D.S."/>
        </authorList>
    </citation>
    <scope>NUCLEOTIDE SEQUENCE [LARGE SCALE GENOMIC DNA]</scope>
    <source>
        <strain evidence="1 2">HHB14362 ss-1</strain>
    </source>
</reference>
<protein>
    <submittedName>
        <fullName evidence="1">Uncharacterized protein</fullName>
    </submittedName>
</protein>
<evidence type="ECO:0000313" key="2">
    <source>
        <dbReference type="Proteomes" id="UP000076761"/>
    </source>
</evidence>
<dbReference type="Proteomes" id="UP000076761">
    <property type="component" value="Unassembled WGS sequence"/>
</dbReference>